<dbReference type="GeneID" id="62238765"/>
<keyword evidence="2" id="KW-1185">Reference proteome</keyword>
<gene>
    <name evidence="1" type="ORF">EAE98_011994</name>
</gene>
<evidence type="ECO:0000313" key="1">
    <source>
        <dbReference type="EMBL" id="KAF7911524.1"/>
    </source>
</evidence>
<protein>
    <submittedName>
        <fullName evidence="1">Uncharacterized protein</fullName>
    </submittedName>
</protein>
<name>A0ABQ7I4E6_9HELO</name>
<reference evidence="1 2" key="1">
    <citation type="journal article" date="2020" name="Genome Biol. Evol.">
        <title>Comparative genomics of Sclerotiniaceae.</title>
        <authorList>
            <person name="Valero Jimenez C.A."/>
            <person name="Steentjes M."/>
            <person name="Scholten O.E."/>
            <person name="Van Kan J.A.L."/>
        </authorList>
    </citation>
    <scope>NUCLEOTIDE SEQUENCE [LARGE SCALE GENOMIC DNA]</scope>
    <source>
        <strain evidence="1 2">B1</strain>
    </source>
</reference>
<comment type="caution">
    <text evidence="1">The sequence shown here is derived from an EMBL/GenBank/DDBJ whole genome shotgun (WGS) entry which is preliminary data.</text>
</comment>
<sequence>MTRNAEWLELMVIYRTGEENSLRSVQNHKWHSSRPSNEYIDVLDAHDNLKGGRSPGIER</sequence>
<dbReference type="EMBL" id="RCSX01000056">
    <property type="protein sequence ID" value="KAF7911524.1"/>
    <property type="molecule type" value="Genomic_DNA"/>
</dbReference>
<organism evidence="1 2">
    <name type="scientific">Botrytis deweyae</name>
    <dbReference type="NCBI Taxonomy" id="2478750"/>
    <lineage>
        <taxon>Eukaryota</taxon>
        <taxon>Fungi</taxon>
        <taxon>Dikarya</taxon>
        <taxon>Ascomycota</taxon>
        <taxon>Pezizomycotina</taxon>
        <taxon>Leotiomycetes</taxon>
        <taxon>Helotiales</taxon>
        <taxon>Sclerotiniaceae</taxon>
        <taxon>Botrytis</taxon>
    </lineage>
</organism>
<accession>A0ABQ7I4E6</accession>
<proteinExistence type="predicted"/>
<evidence type="ECO:0000313" key="2">
    <source>
        <dbReference type="Proteomes" id="UP000783213"/>
    </source>
</evidence>
<dbReference type="Proteomes" id="UP000783213">
    <property type="component" value="Unassembled WGS sequence"/>
</dbReference>
<dbReference type="RefSeq" id="XP_038804042.1">
    <property type="nucleotide sequence ID" value="XM_038959618.1"/>
</dbReference>